<dbReference type="GO" id="GO:0016740">
    <property type="term" value="F:transferase activity"/>
    <property type="evidence" value="ECO:0007669"/>
    <property type="project" value="UniProtKB-KW"/>
</dbReference>
<feature type="domain" description="Polymerase beta nucleotidyltransferase" evidence="1">
    <location>
        <begin position="11"/>
        <end position="96"/>
    </location>
</feature>
<organism evidence="2">
    <name type="scientific">Gracilinema caldarium</name>
    <dbReference type="NCBI Taxonomy" id="215591"/>
    <lineage>
        <taxon>Bacteria</taxon>
        <taxon>Pseudomonadati</taxon>
        <taxon>Spirochaetota</taxon>
        <taxon>Spirochaetia</taxon>
        <taxon>Spirochaetales</taxon>
        <taxon>Breznakiellaceae</taxon>
        <taxon>Gracilinema</taxon>
    </lineage>
</organism>
<sequence>MRLSPYEVISIKKAFAETFKEGKIYLFGSRVNDSKRGGDIDLYLCPTMHYDNEGELKTKFLVTLMDYIGEQKIDVIIARDPSRPIEQAALRDGVLL</sequence>
<dbReference type="SUPFAM" id="SSF81301">
    <property type="entry name" value="Nucleotidyltransferase"/>
    <property type="match status" value="1"/>
</dbReference>
<keyword evidence="2" id="KW-0808">Transferase</keyword>
<name>A0A7C3HWR8_9SPIR</name>
<dbReference type="Pfam" id="PF18765">
    <property type="entry name" value="Polbeta"/>
    <property type="match status" value="1"/>
</dbReference>
<dbReference type="InterPro" id="IPR041633">
    <property type="entry name" value="Polbeta"/>
</dbReference>
<proteinExistence type="predicted"/>
<dbReference type="Gene3D" id="3.30.460.10">
    <property type="entry name" value="Beta Polymerase, domain 2"/>
    <property type="match status" value="1"/>
</dbReference>
<accession>A0A7C3HWR8</accession>
<reference evidence="2" key="1">
    <citation type="journal article" date="2020" name="mSystems">
        <title>Genome- and Community-Level Interaction Insights into Carbon Utilization and Element Cycling Functions of Hydrothermarchaeota in Hydrothermal Sediment.</title>
        <authorList>
            <person name="Zhou Z."/>
            <person name="Liu Y."/>
            <person name="Xu W."/>
            <person name="Pan J."/>
            <person name="Luo Z.H."/>
            <person name="Li M."/>
        </authorList>
    </citation>
    <scope>NUCLEOTIDE SEQUENCE [LARGE SCALE GENOMIC DNA]</scope>
    <source>
        <strain evidence="2">SpSt-503</strain>
    </source>
</reference>
<protein>
    <submittedName>
        <fullName evidence="2">Nucleotidyltransferase domain-containing protein</fullName>
    </submittedName>
</protein>
<evidence type="ECO:0000259" key="1">
    <source>
        <dbReference type="Pfam" id="PF18765"/>
    </source>
</evidence>
<comment type="caution">
    <text evidence="2">The sequence shown here is derived from an EMBL/GenBank/DDBJ whole genome shotgun (WGS) entry which is preliminary data.</text>
</comment>
<evidence type="ECO:0000313" key="2">
    <source>
        <dbReference type="EMBL" id="HFH28959.1"/>
    </source>
</evidence>
<dbReference type="EMBL" id="DSVL01000170">
    <property type="protein sequence ID" value="HFH28959.1"/>
    <property type="molecule type" value="Genomic_DNA"/>
</dbReference>
<gene>
    <name evidence="2" type="ORF">ENS59_05535</name>
</gene>
<dbReference type="InterPro" id="IPR043519">
    <property type="entry name" value="NT_sf"/>
</dbReference>
<dbReference type="AlphaFoldDB" id="A0A7C3HWR8"/>